<reference evidence="4 5" key="1">
    <citation type="submission" date="2024-04" db="EMBL/GenBank/DDBJ databases">
        <authorList>
            <person name="Rising A."/>
            <person name="Reimegard J."/>
            <person name="Sonavane S."/>
            <person name="Akerstrom W."/>
            <person name="Nylinder S."/>
            <person name="Hedman E."/>
            <person name="Kallberg Y."/>
        </authorList>
    </citation>
    <scope>NUCLEOTIDE SEQUENCE [LARGE SCALE GENOMIC DNA]</scope>
</reference>
<organism evidence="4 5">
    <name type="scientific">Larinioides sclopetarius</name>
    <dbReference type="NCBI Taxonomy" id="280406"/>
    <lineage>
        <taxon>Eukaryota</taxon>
        <taxon>Metazoa</taxon>
        <taxon>Ecdysozoa</taxon>
        <taxon>Arthropoda</taxon>
        <taxon>Chelicerata</taxon>
        <taxon>Arachnida</taxon>
        <taxon>Araneae</taxon>
        <taxon>Araneomorphae</taxon>
        <taxon>Entelegynae</taxon>
        <taxon>Araneoidea</taxon>
        <taxon>Araneidae</taxon>
        <taxon>Larinioides</taxon>
    </lineage>
</organism>
<feature type="region of interest" description="Disordered" evidence="2">
    <location>
        <begin position="1"/>
        <end position="55"/>
    </location>
</feature>
<protein>
    <recommendedName>
        <fullName evidence="3">BTB domain-containing protein</fullName>
    </recommendedName>
</protein>
<gene>
    <name evidence="4" type="ORF">LARSCL_LOCUS19753</name>
</gene>
<evidence type="ECO:0000259" key="3">
    <source>
        <dbReference type="PROSITE" id="PS50097"/>
    </source>
</evidence>
<sequence length="529" mass="61198">MMNLEIPTKDPDYKCSSSEFVRQHEEYEDHKELSQYANPRNSEHDFKHNPNEYDKEKKLDELYEHKKELSDNMKEIQNSKHEMELSPNELLPEYKEKELGRNKKEKLNHESIFENNVAEFVSEDKKETTQNNEPENIDFSIVTKIPKDTRHFLWTINEFSRLPIFKELYSPGIYRLHSSWCRLKLVKNETGFCLYYVNSLKPVQKNHPETPFCNSYSSASNVLQSTHMTQNVTGIGNSFSFASTVSDAEGISHENVFSSTLEFDISATDYKQKKMANWSVTCSGSKDPICEVIGEYITNPQTDIPKGILILNCHLKITMAPVSEKTSFKRVTEKLVPHSWIKLSADLKYMYQTSLNADVTLTVGTDKILANKSILMARCPFFKKMFENETKENVQSVMEITDVPHASLKKLVEFLYTGKLEVNVENFGLQDLHDLYYAANKYEVMDLKSICAKLLLLRATVDNVILIFTWAHQCNDRELKLQLINFIRVNFDAIVDADSWATFVVDQTILASEIVKICFKELKKSGFFY</sequence>
<comment type="caution">
    <text evidence="4">The sequence shown here is derived from an EMBL/GenBank/DDBJ whole genome shotgun (WGS) entry which is preliminary data.</text>
</comment>
<dbReference type="EMBL" id="CAXIEN010000394">
    <property type="protein sequence ID" value="CAL1296382.1"/>
    <property type="molecule type" value="Genomic_DNA"/>
</dbReference>
<dbReference type="Pfam" id="PF00651">
    <property type="entry name" value="BTB"/>
    <property type="match status" value="1"/>
</dbReference>
<feature type="coiled-coil region" evidence="1">
    <location>
        <begin position="59"/>
        <end position="86"/>
    </location>
</feature>
<dbReference type="PANTHER" id="PTHR24413">
    <property type="entry name" value="SPECKLE-TYPE POZ PROTEIN"/>
    <property type="match status" value="1"/>
</dbReference>
<dbReference type="InterPro" id="IPR011333">
    <property type="entry name" value="SKP1/BTB/POZ_sf"/>
</dbReference>
<dbReference type="AlphaFoldDB" id="A0AAV2BK79"/>
<dbReference type="Proteomes" id="UP001497382">
    <property type="component" value="Unassembled WGS sequence"/>
</dbReference>
<dbReference type="InterPro" id="IPR000210">
    <property type="entry name" value="BTB/POZ_dom"/>
</dbReference>
<keyword evidence="5" id="KW-1185">Reference proteome</keyword>
<name>A0AAV2BK79_9ARAC</name>
<dbReference type="CDD" id="cd14733">
    <property type="entry name" value="BACK"/>
    <property type="match status" value="1"/>
</dbReference>
<accession>A0AAV2BK79</accession>
<feature type="compositionally biased region" description="Basic and acidic residues" evidence="2">
    <location>
        <begin position="21"/>
        <end position="33"/>
    </location>
</feature>
<dbReference type="Gene3D" id="1.25.40.420">
    <property type="match status" value="1"/>
</dbReference>
<dbReference type="PROSITE" id="PS50097">
    <property type="entry name" value="BTB"/>
    <property type="match status" value="1"/>
</dbReference>
<keyword evidence="1" id="KW-0175">Coiled coil</keyword>
<evidence type="ECO:0000313" key="5">
    <source>
        <dbReference type="Proteomes" id="UP001497382"/>
    </source>
</evidence>
<dbReference type="CDD" id="cd18186">
    <property type="entry name" value="BTB_POZ_ZBTB_KLHL-like"/>
    <property type="match status" value="1"/>
</dbReference>
<dbReference type="SUPFAM" id="SSF54695">
    <property type="entry name" value="POZ domain"/>
    <property type="match status" value="1"/>
</dbReference>
<feature type="domain" description="BTB" evidence="3">
    <location>
        <begin position="357"/>
        <end position="424"/>
    </location>
</feature>
<evidence type="ECO:0000256" key="2">
    <source>
        <dbReference type="SAM" id="MobiDB-lite"/>
    </source>
</evidence>
<evidence type="ECO:0000313" key="4">
    <source>
        <dbReference type="EMBL" id="CAL1296382.1"/>
    </source>
</evidence>
<proteinExistence type="predicted"/>
<evidence type="ECO:0000256" key="1">
    <source>
        <dbReference type="SAM" id="Coils"/>
    </source>
</evidence>
<dbReference type="SMART" id="SM00225">
    <property type="entry name" value="BTB"/>
    <property type="match status" value="1"/>
</dbReference>
<dbReference type="Gene3D" id="3.30.710.10">
    <property type="entry name" value="Potassium Channel Kv1.1, Chain A"/>
    <property type="match status" value="1"/>
</dbReference>
<feature type="compositionally biased region" description="Basic and acidic residues" evidence="2">
    <location>
        <begin position="41"/>
        <end position="55"/>
    </location>
</feature>